<dbReference type="InterPro" id="IPR036390">
    <property type="entry name" value="WH_DNA-bd_sf"/>
</dbReference>
<comment type="caution">
    <text evidence="7">The sequence shown here is derived from an EMBL/GenBank/DDBJ whole genome shotgun (WGS) entry which is preliminary data.</text>
</comment>
<name>A0A1B7NSL7_9EURO</name>
<keyword evidence="8" id="KW-1185">Reference proteome</keyword>
<dbReference type="OrthoDB" id="1535081at2759"/>
<dbReference type="Gene3D" id="1.10.10.10">
    <property type="entry name" value="Winged helix-like DNA-binding domain superfamily/Winged helix DNA-binding domain"/>
    <property type="match status" value="1"/>
</dbReference>
<dbReference type="SUPFAM" id="SSF46785">
    <property type="entry name" value="Winged helix' DNA-binding domain"/>
    <property type="match status" value="1"/>
</dbReference>
<keyword evidence="1" id="KW-0489">Methyltransferase</keyword>
<evidence type="ECO:0000256" key="3">
    <source>
        <dbReference type="ARBA" id="ARBA00022691"/>
    </source>
</evidence>
<proteinExistence type="predicted"/>
<evidence type="ECO:0000256" key="4">
    <source>
        <dbReference type="PIRSR" id="PIRSR005739-1"/>
    </source>
</evidence>
<keyword evidence="3" id="KW-0949">S-adenosyl-L-methionine</keyword>
<dbReference type="GO" id="GO:0008171">
    <property type="term" value="F:O-methyltransferase activity"/>
    <property type="evidence" value="ECO:0007669"/>
    <property type="project" value="InterPro"/>
</dbReference>
<feature type="domain" description="O-methyltransferase C-terminal" evidence="5">
    <location>
        <begin position="182"/>
        <end position="371"/>
    </location>
</feature>
<protein>
    <submittedName>
        <fullName evidence="7">Uncharacterized protein</fullName>
    </submittedName>
</protein>
<dbReference type="InterPro" id="IPR001077">
    <property type="entry name" value="COMT_C"/>
</dbReference>
<feature type="active site" description="Proton acceptor" evidence="4">
    <location>
        <position position="301"/>
    </location>
</feature>
<dbReference type="SUPFAM" id="SSF53335">
    <property type="entry name" value="S-adenosyl-L-methionine-dependent methyltransferases"/>
    <property type="match status" value="1"/>
</dbReference>
<evidence type="ECO:0000256" key="1">
    <source>
        <dbReference type="ARBA" id="ARBA00022603"/>
    </source>
</evidence>
<dbReference type="Pfam" id="PF08100">
    <property type="entry name" value="Dimerisation"/>
    <property type="match status" value="1"/>
</dbReference>
<dbReference type="PIRSF" id="PIRSF005739">
    <property type="entry name" value="O-mtase"/>
    <property type="match status" value="1"/>
</dbReference>
<evidence type="ECO:0000259" key="6">
    <source>
        <dbReference type="Pfam" id="PF08100"/>
    </source>
</evidence>
<evidence type="ECO:0000313" key="8">
    <source>
        <dbReference type="Proteomes" id="UP000091918"/>
    </source>
</evidence>
<dbReference type="Gene3D" id="3.40.50.150">
    <property type="entry name" value="Vaccinia Virus protein VP39"/>
    <property type="match status" value="1"/>
</dbReference>
<dbReference type="InterPro" id="IPR036388">
    <property type="entry name" value="WH-like_DNA-bd_sf"/>
</dbReference>
<dbReference type="PANTHER" id="PTHR43712">
    <property type="entry name" value="PUTATIVE (AFU_ORTHOLOGUE AFUA_4G14580)-RELATED"/>
    <property type="match status" value="1"/>
</dbReference>
<dbReference type="InterPro" id="IPR012967">
    <property type="entry name" value="COMT_dimerisation"/>
</dbReference>
<gene>
    <name evidence="7" type="ORF">ACJ72_05905</name>
</gene>
<reference evidence="7 8" key="1">
    <citation type="submission" date="2015-07" db="EMBL/GenBank/DDBJ databases">
        <title>Emmonsia species relationships and genome sequence.</title>
        <authorList>
            <person name="Cuomo C.A."/>
            <person name="Schwartz I.S."/>
            <person name="Kenyon C."/>
            <person name="de Hoog G.S."/>
            <person name="Govender N.P."/>
            <person name="Botha A."/>
            <person name="Moreno L."/>
            <person name="de Vries M."/>
            <person name="Munoz J.F."/>
            <person name="Stielow J.B."/>
        </authorList>
    </citation>
    <scope>NUCLEOTIDE SEQUENCE [LARGE SCALE GENOMIC DNA]</scope>
    <source>
        <strain evidence="7 8">CBS 136260</strain>
    </source>
</reference>
<dbReference type="PANTHER" id="PTHR43712:SF11">
    <property type="entry name" value="O-METHYLTRANSFERASE (AFU_ORTHOLOGUE AFUA_2G17820)-RELATED"/>
    <property type="match status" value="1"/>
</dbReference>
<dbReference type="Proteomes" id="UP000091918">
    <property type="component" value="Unassembled WGS sequence"/>
</dbReference>
<organism evidence="7 8">
    <name type="scientific">Emergomyces africanus</name>
    <dbReference type="NCBI Taxonomy" id="1955775"/>
    <lineage>
        <taxon>Eukaryota</taxon>
        <taxon>Fungi</taxon>
        <taxon>Dikarya</taxon>
        <taxon>Ascomycota</taxon>
        <taxon>Pezizomycotina</taxon>
        <taxon>Eurotiomycetes</taxon>
        <taxon>Eurotiomycetidae</taxon>
        <taxon>Onygenales</taxon>
        <taxon>Ajellomycetaceae</taxon>
        <taxon>Emergomyces</taxon>
    </lineage>
</organism>
<evidence type="ECO:0000313" key="7">
    <source>
        <dbReference type="EMBL" id="OAX79773.1"/>
    </source>
</evidence>
<accession>A0A1B7NSL7</accession>
<evidence type="ECO:0000259" key="5">
    <source>
        <dbReference type="Pfam" id="PF00891"/>
    </source>
</evidence>
<dbReference type="GO" id="GO:0046983">
    <property type="term" value="F:protein dimerization activity"/>
    <property type="evidence" value="ECO:0007669"/>
    <property type="project" value="InterPro"/>
</dbReference>
<sequence length="398" mass="43632">MTSSTPELTKALNAAADSSVQASNEERLALIAACDKLKARLESPMEATLRILFSPYHSIVLRLAVDMKIFDAAAELSADGKDIRLDDLVSKVEMEPLLVLRVVRFLAALKIFNEVGKATYKTTPLAAAYVSGSVISHAIVHITSQNWTVAQLPAYFEKKGYRNPSDAYAGPFQYAHDTDLHCFDWLATQPRLQASFNVIMGISRTLGDEAWFEYFPASSKLTGKSESEPLVVDIGGGVGHHLIALKKHCPSLTGKLIVQDIPAVVDNAKDLPAGIEVMKHDFFTPQPVKHAKAYFLSYVLHDWPDKQSLQILGHIRDAMDDESVLLIHENMLPEVGVDAFSASTDLAMMANFSALDRTEQQFITLLDQAGLELVNTWAPKGATKGVGRCLLETVPKKA</sequence>
<dbReference type="InterPro" id="IPR016461">
    <property type="entry name" value="COMT-like"/>
</dbReference>
<dbReference type="Pfam" id="PF00891">
    <property type="entry name" value="Methyltransf_2"/>
    <property type="match status" value="1"/>
</dbReference>
<dbReference type="STRING" id="1658172.A0A1B7NSL7"/>
<dbReference type="EMBL" id="LGUA01000902">
    <property type="protein sequence ID" value="OAX79773.1"/>
    <property type="molecule type" value="Genomic_DNA"/>
</dbReference>
<dbReference type="GO" id="GO:0032259">
    <property type="term" value="P:methylation"/>
    <property type="evidence" value="ECO:0007669"/>
    <property type="project" value="UniProtKB-KW"/>
</dbReference>
<dbReference type="PROSITE" id="PS51683">
    <property type="entry name" value="SAM_OMT_II"/>
    <property type="match status" value="1"/>
</dbReference>
<feature type="domain" description="O-methyltransferase dimerisation" evidence="6">
    <location>
        <begin position="52"/>
        <end position="131"/>
    </location>
</feature>
<keyword evidence="2" id="KW-0808">Transferase</keyword>
<dbReference type="InterPro" id="IPR029063">
    <property type="entry name" value="SAM-dependent_MTases_sf"/>
</dbReference>
<dbReference type="AlphaFoldDB" id="A0A1B7NSL7"/>
<evidence type="ECO:0000256" key="2">
    <source>
        <dbReference type="ARBA" id="ARBA00022679"/>
    </source>
</evidence>